<protein>
    <recommendedName>
        <fullName evidence="11">Cohesin subunit SA-3</fullName>
    </recommendedName>
    <alternativeName>
        <fullName evidence="13">SCC3 homolog 3</fullName>
    </alternativeName>
    <alternativeName>
        <fullName evidence="12">Stromal antigen 3</fullName>
    </alternativeName>
    <alternativeName>
        <fullName evidence="14">Stromalin-3</fullName>
    </alternativeName>
</protein>
<feature type="compositionally biased region" description="Acidic residues" evidence="15">
    <location>
        <begin position="397"/>
        <end position="406"/>
    </location>
</feature>
<feature type="region of interest" description="Disordered" evidence="15">
    <location>
        <begin position="369"/>
        <end position="427"/>
    </location>
</feature>
<comment type="similarity">
    <text evidence="2">Belongs to the SCC3 family.</text>
</comment>
<dbReference type="InterPro" id="IPR016024">
    <property type="entry name" value="ARM-type_fold"/>
</dbReference>
<dbReference type="GO" id="GO:0007059">
    <property type="term" value="P:chromosome segregation"/>
    <property type="evidence" value="ECO:0007669"/>
    <property type="project" value="UniProtKB-KW"/>
</dbReference>
<evidence type="ECO:0000313" key="17">
    <source>
        <dbReference type="EMBL" id="KAF2568156.1"/>
    </source>
</evidence>
<dbReference type="Pfam" id="PF21581">
    <property type="entry name" value="SCD"/>
    <property type="match status" value="1"/>
</dbReference>
<evidence type="ECO:0000256" key="3">
    <source>
        <dbReference type="ARBA" id="ARBA00022454"/>
    </source>
</evidence>
<name>A0A8S9IFQ1_BRACR</name>
<dbReference type="InterPro" id="IPR056396">
    <property type="entry name" value="HEAT_SCC3-SA"/>
</dbReference>
<dbReference type="PANTHER" id="PTHR11199:SF0">
    <property type="entry name" value="LD34181P-RELATED"/>
    <property type="match status" value="1"/>
</dbReference>
<evidence type="ECO:0000256" key="10">
    <source>
        <dbReference type="ARBA" id="ARBA00064253"/>
    </source>
</evidence>
<reference evidence="17" key="1">
    <citation type="submission" date="2019-12" db="EMBL/GenBank/DDBJ databases">
        <title>Genome sequencing and annotation of Brassica cretica.</title>
        <authorList>
            <person name="Studholme D.J."/>
            <person name="Sarris P.F."/>
        </authorList>
    </citation>
    <scope>NUCLEOTIDE SEQUENCE</scope>
    <source>
        <strain evidence="17">PFS-001/15</strain>
        <tissue evidence="17">Leaf</tissue>
    </source>
</reference>
<dbReference type="InterPro" id="IPR011989">
    <property type="entry name" value="ARM-like"/>
</dbReference>
<evidence type="ECO:0000256" key="1">
    <source>
        <dbReference type="ARBA" id="ARBA00004286"/>
    </source>
</evidence>
<evidence type="ECO:0000256" key="12">
    <source>
        <dbReference type="ARBA" id="ARBA00077200"/>
    </source>
</evidence>
<evidence type="ECO:0000256" key="2">
    <source>
        <dbReference type="ARBA" id="ARBA00005486"/>
    </source>
</evidence>
<dbReference type="FunFam" id="1.25.10.10:FF:000449">
    <property type="entry name" value="Cohesin subunit SA-3"/>
    <property type="match status" value="1"/>
</dbReference>
<dbReference type="GO" id="GO:0000785">
    <property type="term" value="C:chromatin"/>
    <property type="evidence" value="ECO:0007669"/>
    <property type="project" value="TreeGrafter"/>
</dbReference>
<keyword evidence="7" id="KW-0469">Meiosis</keyword>
<evidence type="ECO:0000259" key="16">
    <source>
        <dbReference type="PROSITE" id="PS51425"/>
    </source>
</evidence>
<dbReference type="GO" id="GO:0005634">
    <property type="term" value="C:nucleus"/>
    <property type="evidence" value="ECO:0007669"/>
    <property type="project" value="TreeGrafter"/>
</dbReference>
<comment type="subcellular location">
    <subcellularLocation>
        <location evidence="1">Chromosome</location>
    </subcellularLocation>
</comment>
<comment type="subunit">
    <text evidence="10">Component of the meiosis-specific cohesin complex, which also contains the SMC1 (SMC1A or SMC1B) and SMC3 heterodimer. Such complex likely contains RAD21, or the meiosis-specific related protein REC8. Interacts with CCDC79/TERB1; recruiting cohesin to telomeres to develop structural rigidity.</text>
</comment>
<feature type="compositionally biased region" description="Basic and acidic residues" evidence="15">
    <location>
        <begin position="386"/>
        <end position="396"/>
    </location>
</feature>
<keyword evidence="5" id="KW-0159">Chromosome partition</keyword>
<organism evidence="17 18">
    <name type="scientific">Brassica cretica</name>
    <name type="common">Mustard</name>
    <dbReference type="NCBI Taxonomy" id="69181"/>
    <lineage>
        <taxon>Eukaryota</taxon>
        <taxon>Viridiplantae</taxon>
        <taxon>Streptophyta</taxon>
        <taxon>Embryophyta</taxon>
        <taxon>Tracheophyta</taxon>
        <taxon>Spermatophyta</taxon>
        <taxon>Magnoliopsida</taxon>
        <taxon>eudicotyledons</taxon>
        <taxon>Gunneridae</taxon>
        <taxon>Pentapetalae</taxon>
        <taxon>rosids</taxon>
        <taxon>malvids</taxon>
        <taxon>Brassicales</taxon>
        <taxon>Brassicaceae</taxon>
        <taxon>Brassiceae</taxon>
        <taxon>Brassica</taxon>
    </lineage>
</organism>
<evidence type="ECO:0000256" key="11">
    <source>
        <dbReference type="ARBA" id="ARBA00067279"/>
    </source>
</evidence>
<proteinExistence type="inferred from homology"/>
<evidence type="ECO:0000256" key="8">
    <source>
        <dbReference type="ARBA" id="ARBA00023306"/>
    </source>
</evidence>
<comment type="caution">
    <text evidence="17">The sequence shown here is derived from an EMBL/GenBank/DDBJ whole genome shotgun (WGS) entry which is preliminary data.</text>
</comment>
<evidence type="ECO:0000256" key="13">
    <source>
        <dbReference type="ARBA" id="ARBA00081834"/>
    </source>
</evidence>
<evidence type="ECO:0000256" key="5">
    <source>
        <dbReference type="ARBA" id="ARBA00022829"/>
    </source>
</evidence>
<dbReference type="EMBL" id="QGKW02001911">
    <property type="protein sequence ID" value="KAF2568156.1"/>
    <property type="molecule type" value="Genomic_DNA"/>
</dbReference>
<keyword evidence="3" id="KW-0158">Chromosome</keyword>
<dbReference type="PANTHER" id="PTHR11199">
    <property type="entry name" value="STROMAL ANTIGEN"/>
    <property type="match status" value="1"/>
</dbReference>
<dbReference type="SUPFAM" id="SSF48371">
    <property type="entry name" value="ARM repeat"/>
    <property type="match status" value="1"/>
</dbReference>
<keyword evidence="6" id="KW-0539">Nucleus</keyword>
<dbReference type="PROSITE" id="PS51425">
    <property type="entry name" value="SCD"/>
    <property type="match status" value="1"/>
</dbReference>
<dbReference type="GO" id="GO:0008278">
    <property type="term" value="C:cohesin complex"/>
    <property type="evidence" value="ECO:0007669"/>
    <property type="project" value="TreeGrafter"/>
</dbReference>
<dbReference type="InterPro" id="IPR020839">
    <property type="entry name" value="SCD"/>
</dbReference>
<dbReference type="Proteomes" id="UP000712281">
    <property type="component" value="Unassembled WGS sequence"/>
</dbReference>
<dbReference type="InterPro" id="IPR039662">
    <property type="entry name" value="Cohesin_Scc3/SA"/>
</dbReference>
<comment type="function">
    <text evidence="9">Meiosis specific component of cohesin complex. The cohesin complex is required for the cohesion of sister chromatids after DNA replication. The cohesin complex apparently forms a large proteinaceous ring within which sister chromatids can be trapped. At anaphase, the complex is cleaved and dissociates from chromatin, allowing sister chromatids to segregate. The meiosis-specific cohesin complex probably replaces mitosis specific cohesin complex when it dissociates from chromatin during prophase I.</text>
</comment>
<evidence type="ECO:0000256" key="9">
    <source>
        <dbReference type="ARBA" id="ARBA00057292"/>
    </source>
</evidence>
<dbReference type="Gene3D" id="1.25.10.10">
    <property type="entry name" value="Leucine-rich Repeat Variant"/>
    <property type="match status" value="1"/>
</dbReference>
<feature type="domain" description="SCD" evidence="16">
    <location>
        <begin position="77"/>
        <end position="162"/>
    </location>
</feature>
<dbReference type="GO" id="GO:0007062">
    <property type="term" value="P:sister chromatid cohesion"/>
    <property type="evidence" value="ECO:0007669"/>
    <property type="project" value="TreeGrafter"/>
</dbReference>
<keyword evidence="4" id="KW-0597">Phosphoprotein</keyword>
<keyword evidence="8" id="KW-0131">Cell cycle</keyword>
<accession>A0A8S9IFQ1</accession>
<dbReference type="GO" id="GO:0003682">
    <property type="term" value="F:chromatin binding"/>
    <property type="evidence" value="ECO:0007669"/>
    <property type="project" value="TreeGrafter"/>
</dbReference>
<evidence type="ECO:0000256" key="4">
    <source>
        <dbReference type="ARBA" id="ARBA00022553"/>
    </source>
</evidence>
<evidence type="ECO:0000256" key="14">
    <source>
        <dbReference type="ARBA" id="ARBA00082975"/>
    </source>
</evidence>
<evidence type="ECO:0000313" key="18">
    <source>
        <dbReference type="Proteomes" id="UP000712281"/>
    </source>
</evidence>
<evidence type="ECO:0000256" key="6">
    <source>
        <dbReference type="ARBA" id="ARBA00023242"/>
    </source>
</evidence>
<dbReference type="Pfam" id="PF24571">
    <property type="entry name" value="HEAT_SCC3-SA"/>
    <property type="match status" value="1"/>
</dbReference>
<sequence length="445" mass="50438">MSTGATQGPHSLAFRVMRLCKPSFHVDPPLRIDPFDLLAGEDFSDDPTSASLLRRHLSSAEGVDSDLSYRNRFLINHPTDPIDVDPDIRMSCIQSLGIWISSYPSLFLQDLYLKYLGWTLNDKAAGVRKASLLALRKLYEMDENVPTLGLFTERFSNRMIEMADDVDLSAAVCAIGLVKQLLRHQLIPDDDLGPLYDLLIDQPQEIRRAIGELVYDHLIAQKFNSSPSGLTGHDDSSSEIHIFRMLQILREFSTDPILSVYVIDDVWEYMKAMKDWKCIISMLLDQNPRTGSTTDEDSTNLVRLLFASIRKAVGEKIIPSTDNRKQYHSKAQRGRIVHVNTDEDPSGWRPCFTFLETLEEKCLKTEDVQDDKEGVAVKRKGRPKKRAETERKRLFDEESGSDDDESISGGSDKEDKGDFVDEDAPLIETIRSAARRRALRGERSK</sequence>
<dbReference type="AlphaFoldDB" id="A0A8S9IFQ1"/>
<gene>
    <name evidence="17" type="ORF">F2Q68_00023638</name>
</gene>
<evidence type="ECO:0000256" key="15">
    <source>
        <dbReference type="SAM" id="MobiDB-lite"/>
    </source>
</evidence>
<evidence type="ECO:0000256" key="7">
    <source>
        <dbReference type="ARBA" id="ARBA00023254"/>
    </source>
</evidence>
<dbReference type="GO" id="GO:0051321">
    <property type="term" value="P:meiotic cell cycle"/>
    <property type="evidence" value="ECO:0007669"/>
    <property type="project" value="UniProtKB-KW"/>
</dbReference>